<evidence type="ECO:0000256" key="1">
    <source>
        <dbReference type="ARBA" id="ARBA00023118"/>
    </source>
</evidence>
<dbReference type="RefSeq" id="WP_091303789.1">
    <property type="nucleotide sequence ID" value="NZ_FOCE01000024.1"/>
</dbReference>
<dbReference type="SUPFAM" id="SSF81301">
    <property type="entry name" value="Nucleotidyltransferase"/>
    <property type="match status" value="1"/>
</dbReference>
<dbReference type="CDD" id="cd05400">
    <property type="entry name" value="NT_2-5OAS_ClassI-CCAase"/>
    <property type="match status" value="1"/>
</dbReference>
<dbReference type="Proteomes" id="UP000198761">
    <property type="component" value="Unassembled WGS sequence"/>
</dbReference>
<evidence type="ECO:0000313" key="3">
    <source>
        <dbReference type="Proteomes" id="UP000198761"/>
    </source>
</evidence>
<evidence type="ECO:0000313" key="2">
    <source>
        <dbReference type="EMBL" id="SEO33410.1"/>
    </source>
</evidence>
<dbReference type="EMBL" id="FOCE01000024">
    <property type="protein sequence ID" value="SEO33410.1"/>
    <property type="molecule type" value="Genomic_DNA"/>
</dbReference>
<keyword evidence="1" id="KW-0051">Antiviral defense</keyword>
<dbReference type="OrthoDB" id="1550485at2"/>
<dbReference type="AlphaFoldDB" id="A0A1H8NUU1"/>
<protein>
    <submittedName>
        <fullName evidence="2">Nucleotidyltransferase domain-containing protein</fullName>
    </submittedName>
</protein>
<organism evidence="2 3">
    <name type="scientific">Gemmobacter aquatilis</name>
    <dbReference type="NCBI Taxonomy" id="933059"/>
    <lineage>
        <taxon>Bacteria</taxon>
        <taxon>Pseudomonadati</taxon>
        <taxon>Pseudomonadota</taxon>
        <taxon>Alphaproteobacteria</taxon>
        <taxon>Rhodobacterales</taxon>
        <taxon>Paracoccaceae</taxon>
        <taxon>Gemmobacter</taxon>
    </lineage>
</organism>
<dbReference type="GO" id="GO:0016779">
    <property type="term" value="F:nucleotidyltransferase activity"/>
    <property type="evidence" value="ECO:0007669"/>
    <property type="project" value="InterPro"/>
</dbReference>
<reference evidence="2 3" key="1">
    <citation type="submission" date="2016-10" db="EMBL/GenBank/DDBJ databases">
        <authorList>
            <person name="de Groot N.N."/>
        </authorList>
    </citation>
    <scope>NUCLEOTIDE SEQUENCE [LARGE SCALE GENOMIC DNA]</scope>
    <source>
        <strain evidence="2 3">DSM 3857</strain>
    </source>
</reference>
<accession>A0A1H8NUU1</accession>
<sequence length="252" mass="27795">MTADQYLQNILFRESVDVTATSPLRRIQGQITPLIQSWAGHHLRRISPSGSFAKGTANKNGTDIDFFISLADTATAPLGDIYNSLFETLKAAGASPKKQNVSINIRLNGYDVDLVPARQQNMLSEDHSLFRRRANTWTKTNVSTHIAYVMYGGCVPEIRILKLWRNQKGLDFPSFYLELAVISALRGSGGTLSQRVWKALTYIRDNLATARLVDPSNTNNVISDDLTAAEKAAIVAAARTALGAKDWSEIVR</sequence>
<name>A0A1H8NUU1_9RHOB</name>
<dbReference type="Gene3D" id="3.30.460.10">
    <property type="entry name" value="Beta Polymerase, domain 2"/>
    <property type="match status" value="1"/>
</dbReference>
<keyword evidence="2" id="KW-0808">Transferase</keyword>
<dbReference type="InterPro" id="IPR006116">
    <property type="entry name" value="NT_2-5OAS_ClassI-CCAase"/>
</dbReference>
<dbReference type="InterPro" id="IPR043519">
    <property type="entry name" value="NT_sf"/>
</dbReference>
<proteinExistence type="predicted"/>
<dbReference type="GO" id="GO:0051607">
    <property type="term" value="P:defense response to virus"/>
    <property type="evidence" value="ECO:0007669"/>
    <property type="project" value="UniProtKB-KW"/>
</dbReference>
<keyword evidence="3" id="KW-1185">Reference proteome</keyword>
<gene>
    <name evidence="2" type="ORF">SAMN04488103_1247</name>
</gene>
<dbReference type="STRING" id="933059.SAMN04488103_1247"/>